<dbReference type="Gene3D" id="1.10.443.10">
    <property type="entry name" value="Intergrase catalytic core"/>
    <property type="match status" value="1"/>
</dbReference>
<gene>
    <name evidence="4" type="primary">xerC_3</name>
    <name evidence="4" type="ORF">CUZ56_01495</name>
</gene>
<reference evidence="4 5" key="1">
    <citation type="submission" date="2018-01" db="EMBL/GenBank/DDBJ databases">
        <title>Saezia sanguinis gen. nov., sp. nov., in the order Burkholderiales isolated from human blood.</title>
        <authorList>
            <person name="Medina-Pascual M.J."/>
            <person name="Valdezate S."/>
            <person name="Monzon S."/>
            <person name="Cuesta I."/>
            <person name="Carrasco G."/>
            <person name="Villalon P."/>
            <person name="Saez-Nieto J.A."/>
        </authorList>
    </citation>
    <scope>NUCLEOTIDE SEQUENCE [LARGE SCALE GENOMIC DNA]</scope>
    <source>
        <strain evidence="4 5">CNM695-12</strain>
    </source>
</reference>
<dbReference type="CDD" id="cd00397">
    <property type="entry name" value="DNA_BRE_C"/>
    <property type="match status" value="1"/>
</dbReference>
<dbReference type="RefSeq" id="WP_126979722.1">
    <property type="nucleotide sequence ID" value="NZ_PQSP01000003.1"/>
</dbReference>
<dbReference type="InterPro" id="IPR050090">
    <property type="entry name" value="Tyrosine_recombinase_XerCD"/>
</dbReference>
<keyword evidence="5" id="KW-1185">Reference proteome</keyword>
<dbReference type="InterPro" id="IPR013762">
    <property type="entry name" value="Integrase-like_cat_sf"/>
</dbReference>
<dbReference type="Proteomes" id="UP000286947">
    <property type="component" value="Unassembled WGS sequence"/>
</dbReference>
<evidence type="ECO:0000259" key="3">
    <source>
        <dbReference type="PROSITE" id="PS51898"/>
    </source>
</evidence>
<comment type="caution">
    <text evidence="4">The sequence shown here is derived from an EMBL/GenBank/DDBJ whole genome shotgun (WGS) entry which is preliminary data.</text>
</comment>
<dbReference type="PANTHER" id="PTHR30349">
    <property type="entry name" value="PHAGE INTEGRASE-RELATED"/>
    <property type="match status" value="1"/>
</dbReference>
<dbReference type="PANTHER" id="PTHR30349:SF64">
    <property type="entry name" value="PROPHAGE INTEGRASE INTD-RELATED"/>
    <property type="match status" value="1"/>
</dbReference>
<dbReference type="OrthoDB" id="5394387at2"/>
<dbReference type="PROSITE" id="PS51898">
    <property type="entry name" value="TYR_RECOMBINASE"/>
    <property type="match status" value="1"/>
</dbReference>
<evidence type="ECO:0000256" key="2">
    <source>
        <dbReference type="ARBA" id="ARBA00023172"/>
    </source>
</evidence>
<evidence type="ECO:0000313" key="5">
    <source>
        <dbReference type="Proteomes" id="UP000286947"/>
    </source>
</evidence>
<name>A0A433SD83_9BURK</name>
<dbReference type="InterPro" id="IPR002104">
    <property type="entry name" value="Integrase_catalytic"/>
</dbReference>
<keyword evidence="2" id="KW-0233">DNA recombination</keyword>
<dbReference type="SUPFAM" id="SSF56349">
    <property type="entry name" value="DNA breaking-rejoining enzymes"/>
    <property type="match status" value="1"/>
</dbReference>
<protein>
    <submittedName>
        <fullName evidence="4">Tyrosine recombinase XerC</fullName>
    </submittedName>
</protein>
<dbReference type="InterPro" id="IPR011010">
    <property type="entry name" value="DNA_brk_join_enz"/>
</dbReference>
<feature type="domain" description="Tyr recombinase" evidence="3">
    <location>
        <begin position="109"/>
        <end position="293"/>
    </location>
</feature>
<dbReference type="GO" id="GO:0006310">
    <property type="term" value="P:DNA recombination"/>
    <property type="evidence" value="ECO:0007669"/>
    <property type="project" value="UniProtKB-KW"/>
</dbReference>
<dbReference type="AlphaFoldDB" id="A0A433SD83"/>
<evidence type="ECO:0000256" key="1">
    <source>
        <dbReference type="ARBA" id="ARBA00022908"/>
    </source>
</evidence>
<keyword evidence="1" id="KW-0229">DNA integration</keyword>
<dbReference type="EMBL" id="PQSP01000003">
    <property type="protein sequence ID" value="RUS66705.1"/>
    <property type="molecule type" value="Genomic_DNA"/>
</dbReference>
<accession>A0A433SD83</accession>
<dbReference type="GO" id="GO:0015074">
    <property type="term" value="P:DNA integration"/>
    <property type="evidence" value="ECO:0007669"/>
    <property type="project" value="UniProtKB-KW"/>
</dbReference>
<proteinExistence type="predicted"/>
<organism evidence="4 5">
    <name type="scientific">Saezia sanguinis</name>
    <dbReference type="NCBI Taxonomy" id="1965230"/>
    <lineage>
        <taxon>Bacteria</taxon>
        <taxon>Pseudomonadati</taxon>
        <taxon>Pseudomonadota</taxon>
        <taxon>Betaproteobacteria</taxon>
        <taxon>Burkholderiales</taxon>
        <taxon>Saeziaceae</taxon>
        <taxon>Saezia</taxon>
    </lineage>
</organism>
<sequence>MAKFAGAARQAASVMKQLQGTVIRSVGTVRNYEQALTQVAQYCVDQRISLRQLTPQTALHYLEYRGEEIGQKALDTQRQAIQAMMQHVTHQLEPDQRLPVIKSEHQQILHSRAYTPAQVELISEAQTQRNALATELAYSAGLRAHELLTLRPATERAADERPALDSKFEGREGILYTVHGKGGLVREVMLSEHLVQRLEAIRLEAPRTITDRHIHYQQHYDVNGGNRWSSSFTAASNRALGWSHGAHGLRHSYAQQRMIELQVNHHLNREQALETVSQEMGHFRPGITETYLR</sequence>
<evidence type="ECO:0000313" key="4">
    <source>
        <dbReference type="EMBL" id="RUS66705.1"/>
    </source>
</evidence>
<dbReference type="GO" id="GO:0003677">
    <property type="term" value="F:DNA binding"/>
    <property type="evidence" value="ECO:0007669"/>
    <property type="project" value="InterPro"/>
</dbReference>